<dbReference type="SUPFAM" id="SSF58100">
    <property type="entry name" value="Bacterial hemolysins"/>
    <property type="match status" value="1"/>
</dbReference>
<dbReference type="InParanoid" id="A0A0P8XS30"/>
<dbReference type="InterPro" id="IPR027018">
    <property type="entry name" value="Hemolysin_E"/>
</dbReference>
<accession>A0A0P8XS30</accession>
<protein>
    <submittedName>
        <fullName evidence="2">Uncharacterized protein</fullName>
    </submittedName>
</protein>
<organism evidence="2 3">
    <name type="scientific">Drosophila ananassae</name>
    <name type="common">Fruit fly</name>
    <dbReference type="NCBI Taxonomy" id="7217"/>
    <lineage>
        <taxon>Eukaryota</taxon>
        <taxon>Metazoa</taxon>
        <taxon>Ecdysozoa</taxon>
        <taxon>Arthropoda</taxon>
        <taxon>Hexapoda</taxon>
        <taxon>Insecta</taxon>
        <taxon>Pterygota</taxon>
        <taxon>Neoptera</taxon>
        <taxon>Endopterygota</taxon>
        <taxon>Diptera</taxon>
        <taxon>Brachycera</taxon>
        <taxon>Muscomorpha</taxon>
        <taxon>Ephydroidea</taxon>
        <taxon>Drosophilidae</taxon>
        <taxon>Drosophila</taxon>
        <taxon>Sophophora</taxon>
    </lineage>
</organism>
<dbReference type="Proteomes" id="UP000007801">
    <property type="component" value="Unassembled WGS sequence"/>
</dbReference>
<dbReference type="Pfam" id="PF06109">
    <property type="entry name" value="HlyE"/>
    <property type="match status" value="1"/>
</dbReference>
<reference evidence="2 3" key="1">
    <citation type="journal article" date="2007" name="Nature">
        <title>Evolution of genes and genomes on the Drosophila phylogeny.</title>
        <authorList>
            <consortium name="Drosophila 12 Genomes Consortium"/>
            <person name="Clark A.G."/>
            <person name="Eisen M.B."/>
            <person name="Smith D.R."/>
            <person name="Bergman C.M."/>
            <person name="Oliver B."/>
            <person name="Markow T.A."/>
            <person name="Kaufman T.C."/>
            <person name="Kellis M."/>
            <person name="Gelbart W."/>
            <person name="Iyer V.N."/>
            <person name="Pollard D.A."/>
            <person name="Sackton T.B."/>
            <person name="Larracuente A.M."/>
            <person name="Singh N.D."/>
            <person name="Abad J.P."/>
            <person name="Abt D.N."/>
            <person name="Adryan B."/>
            <person name="Aguade M."/>
            <person name="Akashi H."/>
            <person name="Anderson W.W."/>
            <person name="Aquadro C.F."/>
            <person name="Ardell D.H."/>
            <person name="Arguello R."/>
            <person name="Artieri C.G."/>
            <person name="Barbash D.A."/>
            <person name="Barker D."/>
            <person name="Barsanti P."/>
            <person name="Batterham P."/>
            <person name="Batzoglou S."/>
            <person name="Begun D."/>
            <person name="Bhutkar A."/>
            <person name="Blanco E."/>
            <person name="Bosak S.A."/>
            <person name="Bradley R.K."/>
            <person name="Brand A.D."/>
            <person name="Brent M.R."/>
            <person name="Brooks A.N."/>
            <person name="Brown R.H."/>
            <person name="Butlin R.K."/>
            <person name="Caggese C."/>
            <person name="Calvi B.R."/>
            <person name="Bernardo de Carvalho A."/>
            <person name="Caspi A."/>
            <person name="Castrezana S."/>
            <person name="Celniker S.E."/>
            <person name="Chang J.L."/>
            <person name="Chapple C."/>
            <person name="Chatterji S."/>
            <person name="Chinwalla A."/>
            <person name="Civetta A."/>
            <person name="Clifton S.W."/>
            <person name="Comeron J.M."/>
            <person name="Costello J.C."/>
            <person name="Coyne J.A."/>
            <person name="Daub J."/>
            <person name="David R.G."/>
            <person name="Delcher A.L."/>
            <person name="Delehaunty K."/>
            <person name="Do C.B."/>
            <person name="Ebling H."/>
            <person name="Edwards K."/>
            <person name="Eickbush T."/>
            <person name="Evans J.D."/>
            <person name="Filipski A."/>
            <person name="Findeiss S."/>
            <person name="Freyhult E."/>
            <person name="Fulton L."/>
            <person name="Fulton R."/>
            <person name="Garcia A.C."/>
            <person name="Gardiner A."/>
            <person name="Garfield D.A."/>
            <person name="Garvin B.E."/>
            <person name="Gibson G."/>
            <person name="Gilbert D."/>
            <person name="Gnerre S."/>
            <person name="Godfrey J."/>
            <person name="Good R."/>
            <person name="Gotea V."/>
            <person name="Gravely B."/>
            <person name="Greenberg A.J."/>
            <person name="Griffiths-Jones S."/>
            <person name="Gross S."/>
            <person name="Guigo R."/>
            <person name="Gustafson E.A."/>
            <person name="Haerty W."/>
            <person name="Hahn M.W."/>
            <person name="Halligan D.L."/>
            <person name="Halpern A.L."/>
            <person name="Halter G.M."/>
            <person name="Han M.V."/>
            <person name="Heger A."/>
            <person name="Hillier L."/>
            <person name="Hinrichs A.S."/>
            <person name="Holmes I."/>
            <person name="Hoskins R.A."/>
            <person name="Hubisz M.J."/>
            <person name="Hultmark D."/>
            <person name="Huntley M.A."/>
            <person name="Jaffe D.B."/>
            <person name="Jagadeeshan S."/>
            <person name="Jeck W.R."/>
            <person name="Johnson J."/>
            <person name="Jones C.D."/>
            <person name="Jordan W.C."/>
            <person name="Karpen G.H."/>
            <person name="Kataoka E."/>
            <person name="Keightley P.D."/>
            <person name="Kheradpour P."/>
            <person name="Kirkness E.F."/>
            <person name="Koerich L.B."/>
            <person name="Kristiansen K."/>
            <person name="Kudrna D."/>
            <person name="Kulathinal R.J."/>
            <person name="Kumar S."/>
            <person name="Kwok R."/>
            <person name="Lander E."/>
            <person name="Langley C.H."/>
            <person name="Lapoint R."/>
            <person name="Lazzaro B.P."/>
            <person name="Lee S.J."/>
            <person name="Levesque L."/>
            <person name="Li R."/>
            <person name="Lin C.F."/>
            <person name="Lin M.F."/>
            <person name="Lindblad-Toh K."/>
            <person name="Llopart A."/>
            <person name="Long M."/>
            <person name="Low L."/>
            <person name="Lozovsky E."/>
            <person name="Lu J."/>
            <person name="Luo M."/>
            <person name="Machado C.A."/>
            <person name="Makalowski W."/>
            <person name="Marzo M."/>
            <person name="Matsuda M."/>
            <person name="Matzkin L."/>
            <person name="McAllister B."/>
            <person name="McBride C.S."/>
            <person name="McKernan B."/>
            <person name="McKernan K."/>
            <person name="Mendez-Lago M."/>
            <person name="Minx P."/>
            <person name="Mollenhauer M.U."/>
            <person name="Montooth K."/>
            <person name="Mount S.M."/>
            <person name="Mu X."/>
            <person name="Myers E."/>
            <person name="Negre B."/>
            <person name="Newfeld S."/>
            <person name="Nielsen R."/>
            <person name="Noor M.A."/>
            <person name="O'Grady P."/>
            <person name="Pachter L."/>
            <person name="Papaceit M."/>
            <person name="Parisi M.J."/>
            <person name="Parisi M."/>
            <person name="Parts L."/>
            <person name="Pedersen J.S."/>
            <person name="Pesole G."/>
            <person name="Phillippy A.M."/>
            <person name="Ponting C.P."/>
            <person name="Pop M."/>
            <person name="Porcelli D."/>
            <person name="Powell J.R."/>
            <person name="Prohaska S."/>
            <person name="Pruitt K."/>
            <person name="Puig M."/>
            <person name="Quesneville H."/>
            <person name="Ram K.R."/>
            <person name="Rand D."/>
            <person name="Rasmussen M.D."/>
            <person name="Reed L.K."/>
            <person name="Reenan R."/>
            <person name="Reily A."/>
            <person name="Remington K.A."/>
            <person name="Rieger T.T."/>
            <person name="Ritchie M.G."/>
            <person name="Robin C."/>
            <person name="Rogers Y.H."/>
            <person name="Rohde C."/>
            <person name="Rozas J."/>
            <person name="Rubenfield M.J."/>
            <person name="Ruiz A."/>
            <person name="Russo S."/>
            <person name="Salzberg S.L."/>
            <person name="Sanchez-Gracia A."/>
            <person name="Saranga D.J."/>
            <person name="Sato H."/>
            <person name="Schaeffer S.W."/>
            <person name="Schatz M.C."/>
            <person name="Schlenke T."/>
            <person name="Schwartz R."/>
            <person name="Segarra C."/>
            <person name="Singh R.S."/>
            <person name="Sirot L."/>
            <person name="Sirota M."/>
            <person name="Sisneros N.B."/>
            <person name="Smith C.D."/>
            <person name="Smith T.F."/>
            <person name="Spieth J."/>
            <person name="Stage D.E."/>
            <person name="Stark A."/>
            <person name="Stephan W."/>
            <person name="Strausberg R.L."/>
            <person name="Strempel S."/>
            <person name="Sturgill D."/>
            <person name="Sutton G."/>
            <person name="Sutton G.G."/>
            <person name="Tao W."/>
            <person name="Teichmann S."/>
            <person name="Tobari Y.N."/>
            <person name="Tomimura Y."/>
            <person name="Tsolas J.M."/>
            <person name="Valente V.L."/>
            <person name="Venter E."/>
            <person name="Venter J.C."/>
            <person name="Vicario S."/>
            <person name="Vieira F.G."/>
            <person name="Vilella A.J."/>
            <person name="Villasante A."/>
            <person name="Walenz B."/>
            <person name="Wang J."/>
            <person name="Wasserman M."/>
            <person name="Watts T."/>
            <person name="Wilson D."/>
            <person name="Wilson R.K."/>
            <person name="Wing R.A."/>
            <person name="Wolfner M.F."/>
            <person name="Wong A."/>
            <person name="Wong G.K."/>
            <person name="Wu C.I."/>
            <person name="Wu G."/>
            <person name="Yamamoto D."/>
            <person name="Yang H.P."/>
            <person name="Yang S.P."/>
            <person name="Yorke J.A."/>
            <person name="Yoshida K."/>
            <person name="Zdobnov E."/>
            <person name="Zhang P."/>
            <person name="Zhang Y."/>
            <person name="Zimin A.V."/>
            <person name="Baldwin J."/>
            <person name="Abdouelleil A."/>
            <person name="Abdulkadir J."/>
            <person name="Abebe A."/>
            <person name="Abera B."/>
            <person name="Abreu J."/>
            <person name="Acer S.C."/>
            <person name="Aftuck L."/>
            <person name="Alexander A."/>
            <person name="An P."/>
            <person name="Anderson E."/>
            <person name="Anderson S."/>
            <person name="Arachi H."/>
            <person name="Azer M."/>
            <person name="Bachantsang P."/>
            <person name="Barry A."/>
            <person name="Bayul T."/>
            <person name="Berlin A."/>
            <person name="Bessette D."/>
            <person name="Bloom T."/>
            <person name="Blye J."/>
            <person name="Boguslavskiy L."/>
            <person name="Bonnet C."/>
            <person name="Boukhgalter B."/>
            <person name="Bourzgui I."/>
            <person name="Brown A."/>
            <person name="Cahill P."/>
            <person name="Channer S."/>
            <person name="Cheshatsang Y."/>
            <person name="Chuda L."/>
            <person name="Citroen M."/>
            <person name="Collymore A."/>
            <person name="Cooke P."/>
            <person name="Costello M."/>
            <person name="D'Aco K."/>
            <person name="Daza R."/>
            <person name="De Haan G."/>
            <person name="DeGray S."/>
            <person name="DeMaso C."/>
            <person name="Dhargay N."/>
            <person name="Dooley K."/>
            <person name="Dooley E."/>
            <person name="Doricent M."/>
            <person name="Dorje P."/>
            <person name="Dorjee K."/>
            <person name="Dupes A."/>
            <person name="Elong R."/>
            <person name="Falk J."/>
            <person name="Farina A."/>
            <person name="Faro S."/>
            <person name="Ferguson D."/>
            <person name="Fisher S."/>
            <person name="Foley C.D."/>
            <person name="Franke A."/>
            <person name="Friedrich D."/>
            <person name="Gadbois L."/>
            <person name="Gearin G."/>
            <person name="Gearin C.R."/>
            <person name="Giannoukos G."/>
            <person name="Goode T."/>
            <person name="Graham J."/>
            <person name="Grandbois E."/>
            <person name="Grewal S."/>
            <person name="Gyaltsen K."/>
            <person name="Hafez N."/>
            <person name="Hagos B."/>
            <person name="Hall J."/>
            <person name="Henson C."/>
            <person name="Hollinger A."/>
            <person name="Honan T."/>
            <person name="Huard M.D."/>
            <person name="Hughes L."/>
            <person name="Hurhula B."/>
            <person name="Husby M.E."/>
            <person name="Kamat A."/>
            <person name="Kanga B."/>
            <person name="Kashin S."/>
            <person name="Khazanovich D."/>
            <person name="Kisner P."/>
            <person name="Lance K."/>
            <person name="Lara M."/>
            <person name="Lee W."/>
            <person name="Lennon N."/>
            <person name="Letendre F."/>
            <person name="LeVine R."/>
            <person name="Lipovsky A."/>
            <person name="Liu X."/>
            <person name="Liu J."/>
            <person name="Liu S."/>
            <person name="Lokyitsang T."/>
            <person name="Lokyitsang Y."/>
            <person name="Lubonja R."/>
            <person name="Lui A."/>
            <person name="MacDonald P."/>
            <person name="Magnisalis V."/>
            <person name="Maru K."/>
            <person name="Matthews C."/>
            <person name="McCusker W."/>
            <person name="McDonough S."/>
            <person name="Mehta T."/>
            <person name="Meldrim J."/>
            <person name="Meneus L."/>
            <person name="Mihai O."/>
            <person name="Mihalev A."/>
            <person name="Mihova T."/>
            <person name="Mittelman R."/>
            <person name="Mlenga V."/>
            <person name="Montmayeur A."/>
            <person name="Mulrain L."/>
            <person name="Navidi A."/>
            <person name="Naylor J."/>
            <person name="Negash T."/>
            <person name="Nguyen T."/>
            <person name="Nguyen N."/>
            <person name="Nicol R."/>
            <person name="Norbu C."/>
            <person name="Norbu N."/>
            <person name="Novod N."/>
            <person name="O'Neill B."/>
            <person name="Osman S."/>
            <person name="Markiewicz E."/>
            <person name="Oyono O.L."/>
            <person name="Patti C."/>
            <person name="Phunkhang P."/>
            <person name="Pierre F."/>
            <person name="Priest M."/>
            <person name="Raghuraman S."/>
            <person name="Rege F."/>
            <person name="Reyes R."/>
            <person name="Rise C."/>
            <person name="Rogov P."/>
            <person name="Ross K."/>
            <person name="Ryan E."/>
            <person name="Settipalli S."/>
            <person name="Shea T."/>
            <person name="Sherpa N."/>
            <person name="Shi L."/>
            <person name="Shih D."/>
            <person name="Sparrow T."/>
            <person name="Spaulding J."/>
            <person name="Stalker J."/>
            <person name="Stange-Thomann N."/>
            <person name="Stavropoulos S."/>
            <person name="Stone C."/>
            <person name="Strader C."/>
            <person name="Tesfaye S."/>
            <person name="Thomson T."/>
            <person name="Thoulutsang Y."/>
            <person name="Thoulutsang D."/>
            <person name="Topham K."/>
            <person name="Topping I."/>
            <person name="Tsamla T."/>
            <person name="Vassiliev H."/>
            <person name="Vo A."/>
            <person name="Wangchuk T."/>
            <person name="Wangdi T."/>
            <person name="Weiand M."/>
            <person name="Wilkinson J."/>
            <person name="Wilson A."/>
            <person name="Yadav S."/>
            <person name="Young G."/>
            <person name="Yu Q."/>
            <person name="Zembek L."/>
            <person name="Zhong D."/>
            <person name="Zimmer A."/>
            <person name="Zwirko Z."/>
            <person name="Jaffe D.B."/>
            <person name="Alvarez P."/>
            <person name="Brockman W."/>
            <person name="Butler J."/>
            <person name="Chin C."/>
            <person name="Gnerre S."/>
            <person name="Grabherr M."/>
            <person name="Kleber M."/>
            <person name="Mauceli E."/>
            <person name="MacCallum I."/>
        </authorList>
    </citation>
    <scope>NUCLEOTIDE SEQUENCE [LARGE SCALE GENOMIC DNA]</scope>
    <source>
        <strain evidence="3">Tucson 14024-0371.13</strain>
    </source>
</reference>
<evidence type="ECO:0000256" key="1">
    <source>
        <dbReference type="SAM" id="MobiDB-lite"/>
    </source>
</evidence>
<dbReference type="SMR" id="A0A0P8XS30"/>
<dbReference type="Gene3D" id="1.20.1170.10">
    <property type="match status" value="1"/>
</dbReference>
<dbReference type="EMBL" id="CH902630">
    <property type="protein sequence ID" value="KPU77478.1"/>
    <property type="molecule type" value="Genomic_DNA"/>
</dbReference>
<dbReference type="GO" id="GO:0044179">
    <property type="term" value="P:hemolysis in another organism"/>
    <property type="evidence" value="ECO:0007669"/>
    <property type="project" value="InterPro"/>
</dbReference>
<dbReference type="AlphaFoldDB" id="A0A0P8XS30"/>
<name>A0A0P8XS30_DROAN</name>
<dbReference type="GeneID" id="26514028"/>
<feature type="region of interest" description="Disordered" evidence="1">
    <location>
        <begin position="301"/>
        <end position="323"/>
    </location>
</feature>
<evidence type="ECO:0000313" key="3">
    <source>
        <dbReference type="Proteomes" id="UP000007801"/>
    </source>
</evidence>
<evidence type="ECO:0000313" key="2">
    <source>
        <dbReference type="EMBL" id="KPU77478.1"/>
    </source>
</evidence>
<gene>
    <name evidence="2" type="primary">Dana\GF26619</name>
    <name evidence="2" type="ORF">GF26619</name>
</gene>
<proteinExistence type="predicted"/>
<keyword evidence="3" id="KW-1185">Reference proteome</keyword>
<dbReference type="KEGG" id="dan:26514028"/>
<sequence length="323" mass="36818">MDVKDDSLNLAVDHLEKTVSQYQSELDTKVNFGALQDAIDTLEKAMQRYQGFAQEKMDHVRRLNTKIRHDYRKCVSLIFEWCTTATNIIATVLTQIGSKSKDTRKMNIKMVHELLKDGLEKAEASLSLLDDVLLNTSELKDQFLSLTHVIEKNYNKKLAETTPWWSNLISGIFSEVGEIIFSFIGKKLGFSEEMAKIFGAKCLEEWNNVMDPKKKIEGIKTFFEILKDRVEVAQKTTSNVIDALKEDHTNLAELKGKLRSSDILQELLTSKSKDKRMSFAKSLETLKEQCEKYILWHKSGQTTSGNNTNEGDTNGSKKQILSH</sequence>